<protein>
    <recommendedName>
        <fullName evidence="3">Aminoglycoside phosphotransferase domain-containing protein</fullName>
    </recommendedName>
</protein>
<dbReference type="STRING" id="303698.A0A1V6U2I0"/>
<evidence type="ECO:0008006" key="3">
    <source>
        <dbReference type="Google" id="ProtNLM"/>
    </source>
</evidence>
<dbReference type="AlphaFoldDB" id="A0A1V6U2I0"/>
<organism evidence="1 2">
    <name type="scientific">Penicillium steckii</name>
    <dbReference type="NCBI Taxonomy" id="303698"/>
    <lineage>
        <taxon>Eukaryota</taxon>
        <taxon>Fungi</taxon>
        <taxon>Dikarya</taxon>
        <taxon>Ascomycota</taxon>
        <taxon>Pezizomycotina</taxon>
        <taxon>Eurotiomycetes</taxon>
        <taxon>Eurotiomycetidae</taxon>
        <taxon>Eurotiales</taxon>
        <taxon>Aspergillaceae</taxon>
        <taxon>Penicillium</taxon>
    </lineage>
</organism>
<sequence>MDLALPECINTEEKQRNLADALAVRHYSKQALSSKLVALQGAASVTLEVVMEDNLPVIIQFRTQEFDVRAYRTAKEYLGEIVPSIELIQAEELSAENVFCVFMSKVPGKPWMEVEDCWKEEEFRRSSVSLGHLLSCCFVPKETAAINAYIVPQMKKILTMPSRFGVDVTAYFPLATLFSFSTAWRN</sequence>
<evidence type="ECO:0000313" key="2">
    <source>
        <dbReference type="Proteomes" id="UP000191285"/>
    </source>
</evidence>
<dbReference type="Proteomes" id="UP000191285">
    <property type="component" value="Unassembled WGS sequence"/>
</dbReference>
<dbReference type="OrthoDB" id="5598852at2759"/>
<evidence type="ECO:0000313" key="1">
    <source>
        <dbReference type="EMBL" id="OQE32053.1"/>
    </source>
</evidence>
<comment type="caution">
    <text evidence="1">The sequence shown here is derived from an EMBL/GenBank/DDBJ whole genome shotgun (WGS) entry which is preliminary data.</text>
</comment>
<keyword evidence="2" id="KW-1185">Reference proteome</keyword>
<accession>A0A1V6U2I0</accession>
<dbReference type="EMBL" id="MLKD01000001">
    <property type="protein sequence ID" value="OQE32053.1"/>
    <property type="molecule type" value="Genomic_DNA"/>
</dbReference>
<name>A0A1V6U2I0_9EURO</name>
<gene>
    <name evidence="1" type="ORF">PENSTE_c001G03637</name>
</gene>
<reference evidence="2" key="1">
    <citation type="journal article" date="2017" name="Nat. Microbiol.">
        <title>Global analysis of biosynthetic gene clusters reveals vast potential of secondary metabolite production in Penicillium species.</title>
        <authorList>
            <person name="Nielsen J.C."/>
            <person name="Grijseels S."/>
            <person name="Prigent S."/>
            <person name="Ji B."/>
            <person name="Dainat J."/>
            <person name="Nielsen K.F."/>
            <person name="Frisvad J.C."/>
            <person name="Workman M."/>
            <person name="Nielsen J."/>
        </authorList>
    </citation>
    <scope>NUCLEOTIDE SEQUENCE [LARGE SCALE GENOMIC DNA]</scope>
    <source>
        <strain evidence="2">IBT 24891</strain>
    </source>
</reference>
<proteinExistence type="predicted"/>